<comment type="caution">
    <text evidence="2">The sequence shown here is derived from an EMBL/GenBank/DDBJ whole genome shotgun (WGS) entry which is preliminary data.</text>
</comment>
<reference evidence="2 3" key="1">
    <citation type="submission" date="2019-08" db="EMBL/GenBank/DDBJ databases">
        <title>The genome of the soybean aphid Biotype 1, its phylome, world population structure and adaptation to the North American continent.</title>
        <authorList>
            <person name="Giordano R."/>
            <person name="Donthu R.K."/>
            <person name="Hernandez A.G."/>
            <person name="Wright C.L."/>
            <person name="Zimin A.V."/>
        </authorList>
    </citation>
    <scope>NUCLEOTIDE SEQUENCE [LARGE SCALE GENOMIC DNA]</scope>
    <source>
        <tissue evidence="2">Whole aphids</tissue>
    </source>
</reference>
<protein>
    <submittedName>
        <fullName evidence="2">Uncharacterized protein</fullName>
    </submittedName>
</protein>
<dbReference type="Proteomes" id="UP000475862">
    <property type="component" value="Unassembled WGS sequence"/>
</dbReference>
<keyword evidence="1" id="KW-1133">Transmembrane helix</keyword>
<feature type="transmembrane region" description="Helical" evidence="1">
    <location>
        <begin position="61"/>
        <end position="83"/>
    </location>
</feature>
<feature type="transmembrane region" description="Helical" evidence="1">
    <location>
        <begin position="28"/>
        <end position="49"/>
    </location>
</feature>
<evidence type="ECO:0000313" key="2">
    <source>
        <dbReference type="EMBL" id="KAE9524442.1"/>
    </source>
</evidence>
<keyword evidence="1" id="KW-0812">Transmembrane</keyword>
<feature type="transmembrane region" description="Helical" evidence="1">
    <location>
        <begin position="95"/>
        <end position="118"/>
    </location>
</feature>
<accession>A0A6G0T1R1</accession>
<sequence length="176" mass="19845">MLEVGKNSIAFGLYGFRYPYLNGLNSDLFVRGSTFCFNSLITPFVLRLAGPIHASSTCSTTDFISVSVLVSFFSSVISNKSWFTIVTLYCPVWCLLARLTMAWTVCLTSVGLNFYNILVKLRGLIEPKLPTTNYEEPIVLFSNEFQIQKNMICRQSWIYFPVGGEKETLTINLLSC</sequence>
<gene>
    <name evidence="2" type="ORF">AGLY_015163</name>
</gene>
<name>A0A6G0T1R1_APHGL</name>
<evidence type="ECO:0000256" key="1">
    <source>
        <dbReference type="SAM" id="Phobius"/>
    </source>
</evidence>
<organism evidence="2 3">
    <name type="scientific">Aphis glycines</name>
    <name type="common">Soybean aphid</name>
    <dbReference type="NCBI Taxonomy" id="307491"/>
    <lineage>
        <taxon>Eukaryota</taxon>
        <taxon>Metazoa</taxon>
        <taxon>Ecdysozoa</taxon>
        <taxon>Arthropoda</taxon>
        <taxon>Hexapoda</taxon>
        <taxon>Insecta</taxon>
        <taxon>Pterygota</taxon>
        <taxon>Neoptera</taxon>
        <taxon>Paraneoptera</taxon>
        <taxon>Hemiptera</taxon>
        <taxon>Sternorrhyncha</taxon>
        <taxon>Aphidomorpha</taxon>
        <taxon>Aphidoidea</taxon>
        <taxon>Aphididae</taxon>
        <taxon>Aphidini</taxon>
        <taxon>Aphis</taxon>
        <taxon>Aphis</taxon>
    </lineage>
</organism>
<keyword evidence="3" id="KW-1185">Reference proteome</keyword>
<evidence type="ECO:0000313" key="3">
    <source>
        <dbReference type="Proteomes" id="UP000475862"/>
    </source>
</evidence>
<keyword evidence="1" id="KW-0472">Membrane</keyword>
<dbReference type="EMBL" id="VYZN01000068">
    <property type="protein sequence ID" value="KAE9524442.1"/>
    <property type="molecule type" value="Genomic_DNA"/>
</dbReference>
<proteinExistence type="predicted"/>
<dbReference type="AlphaFoldDB" id="A0A6G0T1R1"/>